<dbReference type="GeneTree" id="ENSGT01140000282779"/>
<dbReference type="InterPro" id="IPR036364">
    <property type="entry name" value="SEA_dom_sf"/>
</dbReference>
<organism evidence="4 5">
    <name type="scientific">Coturnix japonica</name>
    <name type="common">Japanese quail</name>
    <name type="synonym">Coturnix coturnix japonica</name>
    <dbReference type="NCBI Taxonomy" id="93934"/>
    <lineage>
        <taxon>Eukaryota</taxon>
        <taxon>Metazoa</taxon>
        <taxon>Chordata</taxon>
        <taxon>Craniata</taxon>
        <taxon>Vertebrata</taxon>
        <taxon>Euteleostomi</taxon>
        <taxon>Archelosauria</taxon>
        <taxon>Archosauria</taxon>
        <taxon>Dinosauria</taxon>
        <taxon>Saurischia</taxon>
        <taxon>Theropoda</taxon>
        <taxon>Coelurosauria</taxon>
        <taxon>Aves</taxon>
        <taxon>Neognathae</taxon>
        <taxon>Galloanserae</taxon>
        <taxon>Galliformes</taxon>
        <taxon>Phasianidae</taxon>
        <taxon>Perdicinae</taxon>
        <taxon>Coturnix</taxon>
    </lineage>
</organism>
<reference evidence="4" key="1">
    <citation type="submission" date="2025-08" db="UniProtKB">
        <authorList>
            <consortium name="Ensembl"/>
        </authorList>
    </citation>
    <scope>IDENTIFICATION</scope>
</reference>
<evidence type="ECO:0000313" key="5">
    <source>
        <dbReference type="Proteomes" id="UP000694412"/>
    </source>
</evidence>
<dbReference type="Pfam" id="PF01390">
    <property type="entry name" value="SEA"/>
    <property type="match status" value="1"/>
</dbReference>
<dbReference type="Gene3D" id="3.30.70.960">
    <property type="entry name" value="SEA domain"/>
    <property type="match status" value="1"/>
</dbReference>
<dbReference type="Proteomes" id="UP000694412">
    <property type="component" value="Unassembled WGS sequence"/>
</dbReference>
<feature type="compositionally biased region" description="Pro residues" evidence="1">
    <location>
        <begin position="301"/>
        <end position="313"/>
    </location>
</feature>
<dbReference type="SMR" id="A0A8C2SVR3"/>
<dbReference type="SUPFAM" id="SSF82671">
    <property type="entry name" value="SEA domain"/>
    <property type="match status" value="1"/>
</dbReference>
<name>A0A8C2SVR3_COTJA</name>
<dbReference type="SMART" id="SM00200">
    <property type="entry name" value="SEA"/>
    <property type="match status" value="1"/>
</dbReference>
<keyword evidence="5" id="KW-1185">Reference proteome</keyword>
<keyword evidence="2" id="KW-0812">Transmembrane</keyword>
<dbReference type="PANTHER" id="PTHR37999">
    <property type="entry name" value="MUCIN-17"/>
    <property type="match status" value="1"/>
</dbReference>
<reference evidence="4" key="2">
    <citation type="submission" date="2025-09" db="UniProtKB">
        <authorList>
            <consortium name="Ensembl"/>
        </authorList>
    </citation>
    <scope>IDENTIFICATION</scope>
</reference>
<evidence type="ECO:0000256" key="2">
    <source>
        <dbReference type="SAM" id="Phobius"/>
    </source>
</evidence>
<proteinExistence type="predicted"/>
<evidence type="ECO:0000259" key="3">
    <source>
        <dbReference type="PROSITE" id="PS50024"/>
    </source>
</evidence>
<feature type="compositionally biased region" description="Basic and acidic residues" evidence="1">
    <location>
        <begin position="257"/>
        <end position="267"/>
    </location>
</feature>
<dbReference type="InterPro" id="IPR000082">
    <property type="entry name" value="SEA_dom"/>
</dbReference>
<protein>
    <submittedName>
        <fullName evidence="4">Mucin-3B-like</fullName>
    </submittedName>
</protein>
<sequence>MGSLWGPYGVSYGVGVHLWVCPIATVSASVRMSAQVVNRNFSPELENPKSPQYIQFSIDFQDKMKELYRNVSGYEGVEILSLREGSVVVTYDVLLRVEAGNSAPSALEDRLEDLRKATATNCSGVTSELCFNGSYTTVSNYSIQPLDPALCNALVPPSLIGWYSPIPAPSGVLCVSRCHPQSERPFPCTHGACAVSSDGPHCDCSDRSSYWYLDSSCSSRVNKWGLALGLPLAAICVIATGCGAALVKARRQRRADRAGGARRDLHQPTECGARQGPPPTASILRPPLKIDPKTAPKRPQIRPPPPPNDPINQ</sequence>
<evidence type="ECO:0000313" key="4">
    <source>
        <dbReference type="Ensembl" id="ENSCJPP00005003774.1"/>
    </source>
</evidence>
<dbReference type="PROSITE" id="PS50024">
    <property type="entry name" value="SEA"/>
    <property type="match status" value="1"/>
</dbReference>
<dbReference type="AlphaFoldDB" id="A0A8C2SVR3"/>
<dbReference type="Ensembl" id="ENSCJPT00005006587.1">
    <property type="protein sequence ID" value="ENSCJPP00005003774.1"/>
    <property type="gene ID" value="ENSCJPG00005003895.1"/>
</dbReference>
<keyword evidence="2" id="KW-1133">Transmembrane helix</keyword>
<dbReference type="InterPro" id="IPR053311">
    <property type="entry name" value="Mucosal_Integrity_Assoc"/>
</dbReference>
<accession>A0A8C2SVR3</accession>
<feature type="transmembrane region" description="Helical" evidence="2">
    <location>
        <begin position="224"/>
        <end position="247"/>
    </location>
</feature>
<gene>
    <name evidence="4" type="primary">LOC107307211</name>
</gene>
<keyword evidence="2" id="KW-0472">Membrane</keyword>
<feature type="region of interest" description="Disordered" evidence="1">
    <location>
        <begin position="257"/>
        <end position="313"/>
    </location>
</feature>
<feature type="domain" description="SEA" evidence="3">
    <location>
        <begin position="26"/>
        <end position="143"/>
    </location>
</feature>
<dbReference type="PANTHER" id="PTHR37999:SF2">
    <property type="entry name" value="MUCIN-17"/>
    <property type="match status" value="1"/>
</dbReference>
<evidence type="ECO:0000256" key="1">
    <source>
        <dbReference type="SAM" id="MobiDB-lite"/>
    </source>
</evidence>